<name>A0AAW6U5S0_9MOLU</name>
<comment type="caution">
    <text evidence="3">Lacks conserved residue(s) required for the propagation of feature annotation.</text>
</comment>
<dbReference type="InterPro" id="IPR029001">
    <property type="entry name" value="ITPase-like_fam"/>
</dbReference>
<proteinExistence type="inferred from homology"/>
<evidence type="ECO:0000256" key="2">
    <source>
        <dbReference type="ARBA" id="ARBA00022801"/>
    </source>
</evidence>
<evidence type="ECO:0000256" key="3">
    <source>
        <dbReference type="HAMAP-Rule" id="MF_00528"/>
    </source>
</evidence>
<feature type="site" description="Important for substrate specificity" evidence="3">
    <location>
        <position position="68"/>
    </location>
</feature>
<gene>
    <name evidence="4" type="ORF">QJ521_01205</name>
</gene>
<keyword evidence="3" id="KW-0963">Cytoplasm</keyword>
<evidence type="ECO:0000256" key="1">
    <source>
        <dbReference type="ARBA" id="ARBA00001968"/>
    </source>
</evidence>
<evidence type="ECO:0000313" key="5">
    <source>
        <dbReference type="Proteomes" id="UP001431532"/>
    </source>
</evidence>
<dbReference type="RefSeq" id="WP_282838580.1">
    <property type="nucleotide sequence ID" value="NZ_JASCXW010000002.1"/>
</dbReference>
<dbReference type="InterPro" id="IPR003697">
    <property type="entry name" value="Maf-like"/>
</dbReference>
<protein>
    <recommendedName>
        <fullName evidence="3">dTTP/UTP pyrophosphatase</fullName>
        <shortName evidence="3">dTTPase/UTPase</shortName>
        <ecNumber evidence="3">3.6.1.9</ecNumber>
    </recommendedName>
    <alternativeName>
        <fullName evidence="3">Nucleoside triphosphate pyrophosphatase</fullName>
    </alternativeName>
    <alternativeName>
        <fullName evidence="3">Nucleotide pyrophosphatase</fullName>
        <shortName evidence="3">Nucleotide PPase</shortName>
    </alternativeName>
</protein>
<dbReference type="GO" id="GO:0009117">
    <property type="term" value="P:nucleotide metabolic process"/>
    <property type="evidence" value="ECO:0007669"/>
    <property type="project" value="UniProtKB-KW"/>
</dbReference>
<sequence>MLILASGSPRRAKLLKDAGLDFIVIPSHLEEVVDEKLKPVDYVTELAKMKAMHIAQDHPEDTVIGADTIVVYEEQILGKPIDEEDACRMLKLLSGDRHVVYTAVALIRGEKIKTFVSETEVSMKNLSDLEIQNYVKTKEPMDKAGAYGIQGEGGSLVDHYKGDFFTIVGLPLKELLEALKTF</sequence>
<comment type="catalytic activity">
    <reaction evidence="3">
        <text>dTTP + H2O = dTMP + diphosphate + H(+)</text>
        <dbReference type="Rhea" id="RHEA:28534"/>
        <dbReference type="ChEBI" id="CHEBI:15377"/>
        <dbReference type="ChEBI" id="CHEBI:15378"/>
        <dbReference type="ChEBI" id="CHEBI:33019"/>
        <dbReference type="ChEBI" id="CHEBI:37568"/>
        <dbReference type="ChEBI" id="CHEBI:63528"/>
        <dbReference type="EC" id="3.6.1.9"/>
    </reaction>
</comment>
<keyword evidence="2 3" id="KW-0378">Hydrolase</keyword>
<comment type="catalytic activity">
    <reaction evidence="3">
        <text>UTP + H2O = UMP + diphosphate + H(+)</text>
        <dbReference type="Rhea" id="RHEA:29395"/>
        <dbReference type="ChEBI" id="CHEBI:15377"/>
        <dbReference type="ChEBI" id="CHEBI:15378"/>
        <dbReference type="ChEBI" id="CHEBI:33019"/>
        <dbReference type="ChEBI" id="CHEBI:46398"/>
        <dbReference type="ChEBI" id="CHEBI:57865"/>
        <dbReference type="EC" id="3.6.1.9"/>
    </reaction>
</comment>
<feature type="active site" description="Proton acceptor" evidence="3">
    <location>
        <position position="67"/>
    </location>
</feature>
<comment type="caution">
    <text evidence="4">The sequence shown here is derived from an EMBL/GenBank/DDBJ whole genome shotgun (WGS) entry which is preliminary data.</text>
</comment>
<dbReference type="CDD" id="cd00555">
    <property type="entry name" value="Maf"/>
    <property type="match status" value="1"/>
</dbReference>
<dbReference type="GO" id="GO:0005737">
    <property type="term" value="C:cytoplasm"/>
    <property type="evidence" value="ECO:0007669"/>
    <property type="project" value="UniProtKB-SubCell"/>
</dbReference>
<dbReference type="Gene3D" id="3.90.950.10">
    <property type="match status" value="1"/>
</dbReference>
<dbReference type="Proteomes" id="UP001431532">
    <property type="component" value="Unassembled WGS sequence"/>
</dbReference>
<comment type="cofactor">
    <cofactor evidence="1 3">
        <name>a divalent metal cation</name>
        <dbReference type="ChEBI" id="CHEBI:60240"/>
    </cofactor>
</comment>
<keyword evidence="3" id="KW-0546">Nucleotide metabolism</keyword>
<reference evidence="4" key="1">
    <citation type="submission" date="2023-05" db="EMBL/GenBank/DDBJ databases">
        <title>Mariniplasma microaerophilum sp. nov., a novel anaerobic mollicute isolated from terrestrial mud volcano, Taman Peninsula, Russia.</title>
        <authorList>
            <person name="Khomyakova M.A."/>
            <person name="Merkel A.Y."/>
            <person name="Slobodkin A.I."/>
        </authorList>
    </citation>
    <scope>NUCLEOTIDE SEQUENCE</scope>
    <source>
        <strain evidence="4">M4Ah</strain>
    </source>
</reference>
<dbReference type="EMBL" id="JASCXW010000002">
    <property type="protein sequence ID" value="MDI6452165.1"/>
    <property type="molecule type" value="Genomic_DNA"/>
</dbReference>
<dbReference type="PIRSF" id="PIRSF006305">
    <property type="entry name" value="Maf"/>
    <property type="match status" value="1"/>
</dbReference>
<comment type="subcellular location">
    <subcellularLocation>
        <location evidence="3">Cytoplasm</location>
    </subcellularLocation>
</comment>
<keyword evidence="5" id="KW-1185">Reference proteome</keyword>
<dbReference type="AlphaFoldDB" id="A0AAW6U5S0"/>
<dbReference type="PANTHER" id="PTHR43213">
    <property type="entry name" value="BIFUNCTIONAL DTTP/UTP PYROPHOSPHATASE/METHYLTRANSFERASE PROTEIN-RELATED"/>
    <property type="match status" value="1"/>
</dbReference>
<dbReference type="Pfam" id="PF02545">
    <property type="entry name" value="Maf"/>
    <property type="match status" value="1"/>
</dbReference>
<dbReference type="EC" id="3.6.1.9" evidence="3"/>
<feature type="site" description="Important for substrate specificity" evidence="3">
    <location>
        <position position="10"/>
    </location>
</feature>
<dbReference type="HAMAP" id="MF_00528">
    <property type="entry name" value="Maf"/>
    <property type="match status" value="1"/>
</dbReference>
<dbReference type="PANTHER" id="PTHR43213:SF5">
    <property type="entry name" value="BIFUNCTIONAL DTTP_UTP PYROPHOSPHATASE_METHYLTRANSFERASE PROTEIN-RELATED"/>
    <property type="match status" value="1"/>
</dbReference>
<evidence type="ECO:0000313" key="4">
    <source>
        <dbReference type="EMBL" id="MDI6452165.1"/>
    </source>
</evidence>
<dbReference type="GO" id="GO:0047429">
    <property type="term" value="F:nucleoside triphosphate diphosphatase activity"/>
    <property type="evidence" value="ECO:0007669"/>
    <property type="project" value="UniProtKB-EC"/>
</dbReference>
<comment type="similarity">
    <text evidence="3">Belongs to the Maf family. YhdE subfamily.</text>
</comment>
<accession>A0AAW6U5S0</accession>
<comment type="function">
    <text evidence="3">Nucleoside triphosphate pyrophosphatase that hydrolyzes dTTP and UTP. May have a dual role in cell division arrest and in preventing the incorporation of modified nucleotides into cellular nucleic acids.</text>
</comment>
<dbReference type="SUPFAM" id="SSF52972">
    <property type="entry name" value="ITPase-like"/>
    <property type="match status" value="1"/>
</dbReference>
<feature type="site" description="Important for substrate specificity" evidence="3">
    <location>
        <position position="150"/>
    </location>
</feature>
<dbReference type="NCBIfam" id="TIGR00172">
    <property type="entry name" value="maf"/>
    <property type="match status" value="1"/>
</dbReference>
<organism evidence="4 5">
    <name type="scientific">Peloplasma aerotolerans</name>
    <dbReference type="NCBI Taxonomy" id="3044389"/>
    <lineage>
        <taxon>Bacteria</taxon>
        <taxon>Bacillati</taxon>
        <taxon>Mycoplasmatota</taxon>
        <taxon>Mollicutes</taxon>
        <taxon>Acholeplasmatales</taxon>
        <taxon>Acholeplasmataceae</taxon>
        <taxon>Peloplasma</taxon>
    </lineage>
</organism>